<dbReference type="STRING" id="1890683.A0A427YIF7"/>
<dbReference type="Proteomes" id="UP000279259">
    <property type="component" value="Unassembled WGS sequence"/>
</dbReference>
<sequence>MSLPQPRRIVATHAPDGASQIIDTALPLYPLPNGLSANAGFVQKSFIAKPDEAAGGAEAKPEGGMFQPGGVTLSWIDVPAGKGTGMHFTNTIDYIVLTQGELVFKTHDGESRVIRSGDVLVQVANAHEWLNETDQTARMVAVTLPSEPTSVGGKGLDESLGPDPHQAVRPRPPARALAHPPRTVQPHPLPLRHDPFPGRNGRALSPAHDDEDVWKYPRPPALQRTPNRLRVVWYAHDGSETVLAETTEAYRVLETSHPPTYYLPPESVKVSLQSTPRHTFCEWKGSASYHSIQPPGASRPIENRIWSYANPTPGFKPIKDYLSFYASTGTSKDAIGGEWRCFVDDEPVGVQEGDFYGGWITSNIKGKMKGGPGTWGW</sequence>
<evidence type="ECO:0000256" key="1">
    <source>
        <dbReference type="SAM" id="MobiDB-lite"/>
    </source>
</evidence>
<evidence type="ECO:0000313" key="3">
    <source>
        <dbReference type="EMBL" id="RSH90875.1"/>
    </source>
</evidence>
<dbReference type="InterPro" id="IPR007361">
    <property type="entry name" value="DUF427"/>
</dbReference>
<dbReference type="CDD" id="cd02231">
    <property type="entry name" value="cupin_BLL6423-like"/>
    <property type="match status" value="1"/>
</dbReference>
<feature type="domain" description="DUF427" evidence="2">
    <location>
        <begin position="240"/>
        <end position="326"/>
    </location>
</feature>
<dbReference type="OrthoDB" id="18996at2759"/>
<evidence type="ECO:0000313" key="4">
    <source>
        <dbReference type="Proteomes" id="UP000279259"/>
    </source>
</evidence>
<feature type="region of interest" description="Disordered" evidence="1">
    <location>
        <begin position="147"/>
        <end position="192"/>
    </location>
</feature>
<dbReference type="EMBL" id="RSCD01000009">
    <property type="protein sequence ID" value="RSH90875.1"/>
    <property type="molecule type" value="Genomic_DNA"/>
</dbReference>
<dbReference type="Pfam" id="PF04248">
    <property type="entry name" value="NTP_transf_9"/>
    <property type="match status" value="1"/>
</dbReference>
<dbReference type="Gene3D" id="2.170.150.40">
    <property type="entry name" value="Domain of unknown function (DUF427)"/>
    <property type="match status" value="1"/>
</dbReference>
<evidence type="ECO:0000259" key="2">
    <source>
        <dbReference type="Pfam" id="PF04248"/>
    </source>
</evidence>
<dbReference type="Gene3D" id="2.60.120.10">
    <property type="entry name" value="Jelly Rolls"/>
    <property type="match status" value="1"/>
</dbReference>
<protein>
    <recommendedName>
        <fullName evidence="2">DUF427 domain-containing protein</fullName>
    </recommendedName>
</protein>
<name>A0A427YIF7_9TREE</name>
<organism evidence="3 4">
    <name type="scientific">Saitozyma podzolica</name>
    <dbReference type="NCBI Taxonomy" id="1890683"/>
    <lineage>
        <taxon>Eukaryota</taxon>
        <taxon>Fungi</taxon>
        <taxon>Dikarya</taxon>
        <taxon>Basidiomycota</taxon>
        <taxon>Agaricomycotina</taxon>
        <taxon>Tremellomycetes</taxon>
        <taxon>Tremellales</taxon>
        <taxon>Trimorphomycetaceae</taxon>
        <taxon>Saitozyma</taxon>
    </lineage>
</organism>
<reference evidence="3 4" key="1">
    <citation type="submission" date="2018-11" db="EMBL/GenBank/DDBJ databases">
        <title>Genome sequence of Saitozyma podzolica DSM 27192.</title>
        <authorList>
            <person name="Aliyu H."/>
            <person name="Gorte O."/>
            <person name="Ochsenreither K."/>
        </authorList>
    </citation>
    <scope>NUCLEOTIDE SEQUENCE [LARGE SCALE GENOMIC DNA]</scope>
    <source>
        <strain evidence="3 4">DSM 27192</strain>
    </source>
</reference>
<accession>A0A427YIF7</accession>
<dbReference type="InterPro" id="IPR011051">
    <property type="entry name" value="RmlC_Cupin_sf"/>
</dbReference>
<dbReference type="InterPro" id="IPR038694">
    <property type="entry name" value="DUF427_sf"/>
</dbReference>
<keyword evidence="4" id="KW-1185">Reference proteome</keyword>
<feature type="compositionally biased region" description="Low complexity" evidence="1">
    <location>
        <begin position="164"/>
        <end position="182"/>
    </location>
</feature>
<dbReference type="SUPFAM" id="SSF51182">
    <property type="entry name" value="RmlC-like cupins"/>
    <property type="match status" value="1"/>
</dbReference>
<dbReference type="PANTHER" id="PTHR43058:SF1">
    <property type="entry name" value="DUF427 DOMAIN-CONTAINING PROTEIN"/>
    <property type="match status" value="1"/>
</dbReference>
<comment type="caution">
    <text evidence="3">The sequence shown here is derived from an EMBL/GenBank/DDBJ whole genome shotgun (WGS) entry which is preliminary data.</text>
</comment>
<dbReference type="PANTHER" id="PTHR43058">
    <property type="entry name" value="SLR0655 PROTEIN"/>
    <property type="match status" value="1"/>
</dbReference>
<gene>
    <name evidence="3" type="ORF">EHS25_010051</name>
</gene>
<dbReference type="InterPro" id="IPR014710">
    <property type="entry name" value="RmlC-like_jellyroll"/>
</dbReference>
<dbReference type="AlphaFoldDB" id="A0A427YIF7"/>
<proteinExistence type="predicted"/>